<keyword evidence="9" id="KW-1185">Reference proteome</keyword>
<dbReference type="OrthoDB" id="278300at2759"/>
<dbReference type="PANTHER" id="PTHR13563:SF13">
    <property type="entry name" value="TRNA METHYLTRANSFERASE 10 HOMOLOG A"/>
    <property type="match status" value="1"/>
</dbReference>
<keyword evidence="3" id="KW-0808">Transferase</keyword>
<evidence type="ECO:0000313" key="9">
    <source>
        <dbReference type="Proteomes" id="UP000822688"/>
    </source>
</evidence>
<feature type="compositionally biased region" description="Basic and acidic residues" evidence="6">
    <location>
        <begin position="236"/>
        <end position="251"/>
    </location>
</feature>
<dbReference type="InterPro" id="IPR038459">
    <property type="entry name" value="MT_TRM10-typ_sf"/>
</dbReference>
<dbReference type="PROSITE" id="PS51675">
    <property type="entry name" value="SAM_MT_TRM10"/>
    <property type="match status" value="1"/>
</dbReference>
<feature type="domain" description="SAM-dependent MTase TRM10-type" evidence="7">
    <location>
        <begin position="287"/>
        <end position="477"/>
    </location>
</feature>
<dbReference type="GO" id="GO:0052905">
    <property type="term" value="F:tRNA (guanosine(9)-N1)-methyltransferase activity"/>
    <property type="evidence" value="ECO:0007669"/>
    <property type="project" value="UniProtKB-EC"/>
</dbReference>
<dbReference type="GO" id="GO:0000049">
    <property type="term" value="F:tRNA binding"/>
    <property type="evidence" value="ECO:0007669"/>
    <property type="project" value="TreeGrafter"/>
</dbReference>
<feature type="compositionally biased region" description="Basic and acidic residues" evidence="6">
    <location>
        <begin position="481"/>
        <end position="492"/>
    </location>
</feature>
<evidence type="ECO:0000256" key="3">
    <source>
        <dbReference type="ARBA" id="ARBA00022679"/>
    </source>
</evidence>
<proteinExistence type="predicted"/>
<evidence type="ECO:0000256" key="2">
    <source>
        <dbReference type="ARBA" id="ARBA00022603"/>
    </source>
</evidence>
<dbReference type="EMBL" id="CM026421">
    <property type="protein sequence ID" value="KAG0590502.1"/>
    <property type="molecule type" value="Genomic_DNA"/>
</dbReference>
<reference evidence="8" key="1">
    <citation type="submission" date="2020-06" db="EMBL/GenBank/DDBJ databases">
        <title>WGS assembly of Ceratodon purpureus strain R40.</title>
        <authorList>
            <person name="Carey S.B."/>
            <person name="Jenkins J."/>
            <person name="Shu S."/>
            <person name="Lovell J.T."/>
            <person name="Sreedasyam A."/>
            <person name="Maumus F."/>
            <person name="Tiley G.P."/>
            <person name="Fernandez-Pozo N."/>
            <person name="Barry K."/>
            <person name="Chen C."/>
            <person name="Wang M."/>
            <person name="Lipzen A."/>
            <person name="Daum C."/>
            <person name="Saski C.A."/>
            <person name="Payton A.C."/>
            <person name="Mcbreen J.C."/>
            <person name="Conrad R.E."/>
            <person name="Kollar L.M."/>
            <person name="Olsson S."/>
            <person name="Huttunen S."/>
            <person name="Landis J.B."/>
            <person name="Wickett N.J."/>
            <person name="Johnson M.G."/>
            <person name="Rensing S.A."/>
            <person name="Grimwood J."/>
            <person name="Schmutz J."/>
            <person name="Mcdaniel S.F."/>
        </authorList>
    </citation>
    <scope>NUCLEOTIDE SEQUENCE</scope>
    <source>
        <strain evidence="8">R40</strain>
    </source>
</reference>
<dbReference type="AlphaFoldDB" id="A0A8T0J5J4"/>
<dbReference type="CDD" id="cd18089">
    <property type="entry name" value="SPOUT_Trm10-like"/>
    <property type="match status" value="1"/>
</dbReference>
<feature type="region of interest" description="Disordered" evidence="6">
    <location>
        <begin position="165"/>
        <end position="251"/>
    </location>
</feature>
<sequence>MIGEFFSFSNRGGRGAKPRSAGFVTLRRFSAMDAVQQDAPTDIHRDVDITKSQDAVITEISEQYVEEASTAEVSNRPAAAVESVKNASDEPDNVQIAVGGIGDVPAAMHGHGNLPLERFSSLGQRDGYESREASNGTGLYGFDEKVEAGPSAETIYRKEEVVEVSECGGRNGNPDTPQVDVESDEAGPKTEQLPALSGNVDGQKPPLPEEASTLSKNAQKTLAKQERFRQTKQLRKAQEKEKRHQETERKRREWQEKLANLSEEEIKKVTEEKLGVRAARKEERQERKGKLIQAMAEGQNIVIDLEFGDKMRPNEISSLVQQVMYSYAANGKAAVPCRLSLTGCNGDIRAQLEKHSGFDNWLLHKEDKSYIEVFENRKEDLVYLTADSETVLETLDKSKIYIVGGLVDRNRWKGITAEKAERQGIATAKLPIGDHMKMLSSQVLTVNQVVDILLQFLEVGDWGKALFTVIPPRKRGATEPLEGKAKQAKYDSDQMSSQRGDPAMDAMSEVGDDQ</sequence>
<dbReference type="InterPro" id="IPR007356">
    <property type="entry name" value="tRNA_m1G_MeTrfase_euk"/>
</dbReference>
<evidence type="ECO:0000259" key="7">
    <source>
        <dbReference type="PROSITE" id="PS51675"/>
    </source>
</evidence>
<dbReference type="Gene3D" id="3.40.1280.30">
    <property type="match status" value="1"/>
</dbReference>
<dbReference type="InterPro" id="IPR028564">
    <property type="entry name" value="MT_TRM10-typ"/>
</dbReference>
<keyword evidence="2" id="KW-0489">Methyltransferase</keyword>
<gene>
    <name evidence="8" type="ORF">KC19_1G104300</name>
</gene>
<evidence type="ECO:0000256" key="1">
    <source>
        <dbReference type="ARBA" id="ARBA00012797"/>
    </source>
</evidence>
<accession>A0A8T0J5J4</accession>
<comment type="catalytic activity">
    <reaction evidence="5">
        <text>guanosine(9) in tRNA + S-adenosyl-L-methionine = N(1)-methylguanosine(9) in tRNA + S-adenosyl-L-homocysteine + H(+)</text>
        <dbReference type="Rhea" id="RHEA:43156"/>
        <dbReference type="Rhea" id="RHEA-COMP:10367"/>
        <dbReference type="Rhea" id="RHEA-COMP:10368"/>
        <dbReference type="ChEBI" id="CHEBI:15378"/>
        <dbReference type="ChEBI" id="CHEBI:57856"/>
        <dbReference type="ChEBI" id="CHEBI:59789"/>
        <dbReference type="ChEBI" id="CHEBI:73542"/>
        <dbReference type="ChEBI" id="CHEBI:74269"/>
        <dbReference type="EC" id="2.1.1.221"/>
    </reaction>
</comment>
<dbReference type="PANTHER" id="PTHR13563">
    <property type="entry name" value="TRNA (GUANINE-9-) METHYLTRANSFERASE"/>
    <property type="match status" value="1"/>
</dbReference>
<evidence type="ECO:0000256" key="4">
    <source>
        <dbReference type="ARBA" id="ARBA00022691"/>
    </source>
</evidence>
<name>A0A8T0J5J4_CERPU</name>
<dbReference type="Proteomes" id="UP000822688">
    <property type="component" value="Chromosome 1"/>
</dbReference>
<feature type="compositionally biased region" description="Polar residues" evidence="6">
    <location>
        <begin position="212"/>
        <end position="222"/>
    </location>
</feature>
<keyword evidence="4" id="KW-0949">S-adenosyl-L-methionine</keyword>
<organism evidence="8 9">
    <name type="scientific">Ceratodon purpureus</name>
    <name type="common">Fire moss</name>
    <name type="synonym">Dicranum purpureum</name>
    <dbReference type="NCBI Taxonomy" id="3225"/>
    <lineage>
        <taxon>Eukaryota</taxon>
        <taxon>Viridiplantae</taxon>
        <taxon>Streptophyta</taxon>
        <taxon>Embryophyta</taxon>
        <taxon>Bryophyta</taxon>
        <taxon>Bryophytina</taxon>
        <taxon>Bryopsida</taxon>
        <taxon>Dicranidae</taxon>
        <taxon>Pseudoditrichales</taxon>
        <taxon>Ditrichaceae</taxon>
        <taxon>Ceratodon</taxon>
    </lineage>
</organism>
<comment type="caution">
    <text evidence="8">The sequence shown here is derived from an EMBL/GenBank/DDBJ whole genome shotgun (WGS) entry which is preliminary data.</text>
</comment>
<dbReference type="GO" id="GO:0005634">
    <property type="term" value="C:nucleus"/>
    <property type="evidence" value="ECO:0007669"/>
    <property type="project" value="TreeGrafter"/>
</dbReference>
<evidence type="ECO:0000256" key="6">
    <source>
        <dbReference type="SAM" id="MobiDB-lite"/>
    </source>
</evidence>
<evidence type="ECO:0000256" key="5">
    <source>
        <dbReference type="ARBA" id="ARBA00048434"/>
    </source>
</evidence>
<protein>
    <recommendedName>
        <fullName evidence="1">tRNA (guanine(9)-N(1))-methyltransferase</fullName>
        <ecNumber evidence="1">2.1.1.221</ecNumber>
    </recommendedName>
</protein>
<dbReference type="EC" id="2.1.1.221" evidence="1"/>
<evidence type="ECO:0000313" key="8">
    <source>
        <dbReference type="EMBL" id="KAG0590502.1"/>
    </source>
</evidence>
<dbReference type="GO" id="GO:0002939">
    <property type="term" value="P:tRNA N1-guanine methylation"/>
    <property type="evidence" value="ECO:0007669"/>
    <property type="project" value="TreeGrafter"/>
</dbReference>
<feature type="region of interest" description="Disordered" evidence="6">
    <location>
        <begin position="475"/>
        <end position="514"/>
    </location>
</feature>